<reference evidence="1" key="1">
    <citation type="submission" date="2011-09" db="EMBL/GenBank/DDBJ databases">
        <title>Complete sequence of Halovivax ruber XH-70.</title>
        <authorList>
            <consortium name="US DOE Joint Genome Institute"/>
            <person name="Lucas S."/>
            <person name="Han J."/>
            <person name="Lapidus A."/>
            <person name="Cheng J.-F."/>
            <person name="Goodwin L."/>
            <person name="Pitluck S."/>
            <person name="Peters L."/>
            <person name="Mikhailova N."/>
            <person name="Davenport K."/>
            <person name="Detter J.C."/>
            <person name="Han C."/>
            <person name="Tapia R."/>
            <person name="Land M."/>
            <person name="Hauser L."/>
            <person name="Kyrpides N."/>
            <person name="Ivanova N."/>
            <person name="Pagani I."/>
            <person name="Sproer C."/>
            <person name="Anderson I."/>
            <person name="Woyke T."/>
        </authorList>
    </citation>
    <scope>NUCLEOTIDE SEQUENCE</scope>
    <source>
        <strain evidence="1">XH-70</strain>
    </source>
</reference>
<dbReference type="Proteomes" id="UP000010846">
    <property type="component" value="Chromosome"/>
</dbReference>
<keyword evidence="2" id="KW-1185">Reference proteome</keyword>
<dbReference type="EMBL" id="CP003050">
    <property type="protein sequence ID" value="AGB16487.1"/>
    <property type="molecule type" value="Genomic_DNA"/>
</dbReference>
<dbReference type="NCBIfam" id="TIGR03883">
    <property type="entry name" value="DUF2342_F420"/>
    <property type="match status" value="1"/>
</dbReference>
<keyword evidence="1" id="KW-0378">Hydrolase</keyword>
<dbReference type="STRING" id="797302.Halru_1889"/>
<accession>L0IEU2</accession>
<dbReference type="InterPro" id="IPR018766">
    <property type="entry name" value="Zinicin_2"/>
</dbReference>
<gene>
    <name evidence="1" type="ordered locus">Halru_1889</name>
</gene>
<proteinExistence type="predicted"/>
<dbReference type="eggNOG" id="arCOG04607">
    <property type="taxonomic scope" value="Archaea"/>
</dbReference>
<dbReference type="KEGG" id="hru:Halru_1889"/>
<evidence type="ECO:0000313" key="1">
    <source>
        <dbReference type="EMBL" id="AGB16487.1"/>
    </source>
</evidence>
<dbReference type="InterPro" id="IPR042271">
    <property type="entry name" value="Zinicin_2_N"/>
</dbReference>
<sequence>MSRVNLYRSARAVAGASGEHAIDWTAAAEASKALTPPGSLDIDEADRAGYRADVRDARREIERVGGVDVTLPDAIDVHNRHHWIDANVTTFERVMTPIEHELGSFPGIARTINTGTMSVLLGYLGRNVLGQYDPLLLAESADRTHALYFVHPNIVRVAEQLDLDRDRFRRWIAFHEVTHAAEFATAPWLSAHLERHVETSLRTLSSGSFDANAFETLDVAMTVVEGYAELLMDHAFDQETGDLRRKLDDRRQGGSPLQRLFRRLLGLGLKRRQYERGKRFFETVARKRDLAFAGRVWNGPEALPTAAELDAPAQWIDRMDETR</sequence>
<name>L0IEU2_HALRX</name>
<evidence type="ECO:0000313" key="2">
    <source>
        <dbReference type="Proteomes" id="UP000010846"/>
    </source>
</evidence>
<protein>
    <submittedName>
        <fullName evidence="1">Putative hydrolase/uncharacterized protein, coenzyme F420 biosynthesis associated</fullName>
    </submittedName>
</protein>
<dbReference type="HOGENOM" id="CLU_059556_0_0_2"/>
<organism evidence="1 2">
    <name type="scientific">Halovivax ruber (strain DSM 18193 / JCM 13892 / XH-70)</name>
    <dbReference type="NCBI Taxonomy" id="797302"/>
    <lineage>
        <taxon>Archaea</taxon>
        <taxon>Methanobacteriati</taxon>
        <taxon>Methanobacteriota</taxon>
        <taxon>Stenosarchaea group</taxon>
        <taxon>Halobacteria</taxon>
        <taxon>Halobacteriales</taxon>
        <taxon>Natrialbaceae</taxon>
        <taxon>Halovivax</taxon>
    </lineage>
</organism>
<dbReference type="Gene3D" id="1.20.150.30">
    <property type="entry name" value="Zincin-like metallopeptidase, N-terminal domain"/>
    <property type="match status" value="1"/>
</dbReference>
<dbReference type="Pfam" id="PF10103">
    <property type="entry name" value="Zincin_2"/>
    <property type="match status" value="2"/>
</dbReference>
<dbReference type="SUPFAM" id="SSF55486">
    <property type="entry name" value="Metalloproteases ('zincins'), catalytic domain"/>
    <property type="match status" value="1"/>
</dbReference>
<dbReference type="GO" id="GO:0016787">
    <property type="term" value="F:hydrolase activity"/>
    <property type="evidence" value="ECO:0007669"/>
    <property type="project" value="UniProtKB-KW"/>
</dbReference>
<dbReference type="PANTHER" id="PTHR39420:SF1">
    <property type="entry name" value="HYDROLASE"/>
    <property type="match status" value="1"/>
</dbReference>
<dbReference type="AlphaFoldDB" id="L0IEU2"/>
<dbReference type="NCBIfam" id="TIGR03624">
    <property type="entry name" value="putative hydrolase"/>
    <property type="match status" value="1"/>
</dbReference>
<dbReference type="InterPro" id="IPR022454">
    <property type="entry name" value="CHP03883_F420-assoc"/>
</dbReference>
<dbReference type="PANTHER" id="PTHR39420">
    <property type="match status" value="1"/>
</dbReference>